<organism evidence="1 2">
    <name type="scientific">Planktothrix rubescens CCAP 1459/22</name>
    <dbReference type="NCBI Taxonomy" id="329571"/>
    <lineage>
        <taxon>Bacteria</taxon>
        <taxon>Bacillati</taxon>
        <taxon>Cyanobacteriota</taxon>
        <taxon>Cyanophyceae</taxon>
        <taxon>Oscillatoriophycideae</taxon>
        <taxon>Oscillatoriales</taxon>
        <taxon>Microcoleaceae</taxon>
        <taxon>Planktothrix</taxon>
    </lineage>
</organism>
<sequence>MNSLIEVEAAIQKLSAIEVRQLAEWLQNYLNTEGNTEHEEEKTEQKVTVVQNQQNAWDVLESIMGTVEAPPDWSINHDHYLYGTAKRYQFVIRNS</sequence>
<protein>
    <submittedName>
        <fullName evidence="1">Uncharacterized protein</fullName>
    </submittedName>
</protein>
<accession>A0A6J7ZPJ2</accession>
<evidence type="ECO:0000313" key="1">
    <source>
        <dbReference type="EMBL" id="CAC5344683.1"/>
    </source>
</evidence>
<reference evidence="1" key="1">
    <citation type="submission" date="2020-05" db="EMBL/GenBank/DDBJ databases">
        <authorList>
            <consortium name="Genoscope - CEA"/>
            <person name="William W."/>
        </authorList>
    </citation>
    <scope>NUCLEOTIDE SEQUENCE [LARGE SCALE GENOMIC DNA]</scope>
    <source>
        <strain evidence="1">PCC 7821</strain>
    </source>
</reference>
<dbReference type="EMBL" id="CZCZ02000014">
    <property type="protein sequence ID" value="CAC5344683.1"/>
    <property type="molecule type" value="Genomic_DNA"/>
</dbReference>
<keyword evidence="2" id="KW-1185">Reference proteome</keyword>
<gene>
    <name evidence="1" type="ORF">PLAN_41098</name>
</gene>
<dbReference type="Proteomes" id="UP000196521">
    <property type="component" value="Chromosome"/>
</dbReference>
<dbReference type="RefSeq" id="WP_052338617.1">
    <property type="nucleotide sequence ID" value="NZ_LR812490.1"/>
</dbReference>
<comment type="caution">
    <text evidence="1">The sequence shown here is derived from an EMBL/GenBank/DDBJ whole genome shotgun (WGS) entry which is preliminary data.</text>
</comment>
<proteinExistence type="predicted"/>
<dbReference type="EMBL" id="LR812490">
    <property type="protein sequence ID" value="CAC5344683.1"/>
    <property type="molecule type" value="Genomic_DNA"/>
</dbReference>
<dbReference type="AlphaFoldDB" id="A0A6J7ZPJ2"/>
<name>A0A6J7ZPJ2_PLARU</name>
<evidence type="ECO:0000313" key="2">
    <source>
        <dbReference type="Proteomes" id="UP000196521"/>
    </source>
</evidence>